<evidence type="ECO:0000313" key="3">
    <source>
        <dbReference type="Proteomes" id="UP001141327"/>
    </source>
</evidence>
<comment type="caution">
    <text evidence="2">The sequence shown here is derived from an EMBL/GenBank/DDBJ whole genome shotgun (WGS) entry which is preliminary data.</text>
</comment>
<dbReference type="Proteomes" id="UP001141327">
    <property type="component" value="Unassembled WGS sequence"/>
</dbReference>
<sequence length="431" mass="44361">MQEQQQGAVPQLQKSIQTLYYLFDSGLRNTVTLNSFILLIDAPTPDFPTGRATIVFSPDFRVTVTNNTFVYKADVGQYQINDTAGHHYRVFFPFATEPAAITTFERILATFGDFHSSSISTATAEMDVALPEAPAATFTTTTTAFVTATATNTVATLATTEIGGTVPPAAGKSLPAPPIALPRGRPMPPPPPPTVSASAALATPPPTWVPAAGLDVTSDTDPTPLEWVRVIGAAVGAGFRETCAVVGSGLKEVLAPSPTPTRAAPAAPAAAPPPPPDSVYKTDSAHAATPPAAAFAAPPPPADPLAGANDLPDEKAEQGTSIPGSHVVRVARDVTGAAAKGTGMVIQEVVQVTKQLARDLGLKAPPPPTNGSLTLSNILHATASSALDALRGFADGVDLLVDAGQSVAVQHIGKQSVDPPAAHLPCRSLRR</sequence>
<name>A0ABQ8UQ63_9EUKA</name>
<proteinExistence type="predicted"/>
<feature type="compositionally biased region" description="Low complexity" evidence="1">
    <location>
        <begin position="260"/>
        <end position="269"/>
    </location>
</feature>
<reference evidence="2" key="1">
    <citation type="journal article" date="2022" name="bioRxiv">
        <title>Genomics of Preaxostyla Flagellates Illuminates Evolutionary Transitions and the Path Towards Mitochondrial Loss.</title>
        <authorList>
            <person name="Novak L.V.F."/>
            <person name="Treitli S.C."/>
            <person name="Pyrih J."/>
            <person name="Halakuc P."/>
            <person name="Pipaliya S.V."/>
            <person name="Vacek V."/>
            <person name="Brzon O."/>
            <person name="Soukal P."/>
            <person name="Eme L."/>
            <person name="Dacks J.B."/>
            <person name="Karnkowska A."/>
            <person name="Elias M."/>
            <person name="Hampl V."/>
        </authorList>
    </citation>
    <scope>NUCLEOTIDE SEQUENCE</scope>
    <source>
        <strain evidence="2">RCP-MX</strain>
    </source>
</reference>
<feature type="compositionally biased region" description="Low complexity" evidence="1">
    <location>
        <begin position="285"/>
        <end position="296"/>
    </location>
</feature>
<evidence type="ECO:0000313" key="2">
    <source>
        <dbReference type="EMBL" id="KAJ4459484.1"/>
    </source>
</evidence>
<accession>A0ABQ8UQ63</accession>
<feature type="region of interest" description="Disordered" evidence="1">
    <location>
        <begin position="257"/>
        <end position="325"/>
    </location>
</feature>
<gene>
    <name evidence="2" type="ORF">PAPYR_4534</name>
</gene>
<dbReference type="EMBL" id="JAPMOS010000019">
    <property type="protein sequence ID" value="KAJ4459484.1"/>
    <property type="molecule type" value="Genomic_DNA"/>
</dbReference>
<evidence type="ECO:0008006" key="4">
    <source>
        <dbReference type="Google" id="ProtNLM"/>
    </source>
</evidence>
<protein>
    <recommendedName>
        <fullName evidence="4">Senescence domain-containing protein</fullName>
    </recommendedName>
</protein>
<organism evidence="2 3">
    <name type="scientific">Paratrimastix pyriformis</name>
    <dbReference type="NCBI Taxonomy" id="342808"/>
    <lineage>
        <taxon>Eukaryota</taxon>
        <taxon>Metamonada</taxon>
        <taxon>Preaxostyla</taxon>
        <taxon>Paratrimastigidae</taxon>
        <taxon>Paratrimastix</taxon>
    </lineage>
</organism>
<keyword evidence="3" id="KW-1185">Reference proteome</keyword>
<evidence type="ECO:0000256" key="1">
    <source>
        <dbReference type="SAM" id="MobiDB-lite"/>
    </source>
</evidence>